<dbReference type="Proteomes" id="UP001061298">
    <property type="component" value="Chromosome"/>
</dbReference>
<evidence type="ECO:0000313" key="4">
    <source>
        <dbReference type="EMBL" id="UXY24619.1"/>
    </source>
</evidence>
<feature type="region of interest" description="Disordered" evidence="1">
    <location>
        <begin position="106"/>
        <end position="140"/>
    </location>
</feature>
<feature type="domain" description="Putative Flp pilus-assembly TadG-like N-terminal" evidence="3">
    <location>
        <begin position="16"/>
        <end position="62"/>
    </location>
</feature>
<evidence type="ECO:0000313" key="5">
    <source>
        <dbReference type="Proteomes" id="UP001061298"/>
    </source>
</evidence>
<dbReference type="NCBIfam" id="TIGR03816">
    <property type="entry name" value="tadE_like_DECH"/>
    <property type="match status" value="1"/>
</dbReference>
<evidence type="ECO:0000256" key="2">
    <source>
        <dbReference type="SAM" id="Phobius"/>
    </source>
</evidence>
<dbReference type="Pfam" id="PF13400">
    <property type="entry name" value="Tad"/>
    <property type="match status" value="1"/>
</dbReference>
<sequence length="140" mass="13959">MEALDARAAAARSDRGTATVWVVCLLGAMCAVFGVLLAQGEVVLARHRAAGAADLAALAAADHWMDGGGKACATAARVARAQGSRLVRCALAGAVSDVTAASAAGPFTTEVRARAGPAEPRAPQPPDRSPPPRGPRAAAP</sequence>
<reference evidence="4" key="1">
    <citation type="submission" date="2022-10" db="EMBL/GenBank/DDBJ databases">
        <authorList>
            <person name="Mo P."/>
        </authorList>
    </citation>
    <scope>NUCLEOTIDE SEQUENCE</scope>
    <source>
        <strain evidence="4">HUAS 13-4</strain>
    </source>
</reference>
<proteinExistence type="predicted"/>
<keyword evidence="5" id="KW-1185">Reference proteome</keyword>
<dbReference type="InterPro" id="IPR021202">
    <property type="entry name" value="Rv3654c-like"/>
</dbReference>
<dbReference type="InterPro" id="IPR028087">
    <property type="entry name" value="Tad_N"/>
</dbReference>
<dbReference type="EMBL" id="CP106793">
    <property type="protein sequence ID" value="UXY24619.1"/>
    <property type="molecule type" value="Genomic_DNA"/>
</dbReference>
<evidence type="ECO:0000259" key="3">
    <source>
        <dbReference type="Pfam" id="PF13400"/>
    </source>
</evidence>
<gene>
    <name evidence="4" type="ORF">N8I84_22375</name>
</gene>
<feature type="transmembrane region" description="Helical" evidence="2">
    <location>
        <begin position="20"/>
        <end position="38"/>
    </location>
</feature>
<keyword evidence="2" id="KW-1133">Transmembrane helix</keyword>
<accession>A0ABY6ED10</accession>
<keyword evidence="2" id="KW-0812">Transmembrane</keyword>
<name>A0ABY6ED10_9ACTN</name>
<dbReference type="RefSeq" id="WP_263234855.1">
    <property type="nucleotide sequence ID" value="NZ_CP106793.1"/>
</dbReference>
<keyword evidence="2" id="KW-0472">Membrane</keyword>
<protein>
    <submittedName>
        <fullName evidence="4">Flp pilus-assembly TadE/G-like family protein</fullName>
    </submittedName>
</protein>
<evidence type="ECO:0000256" key="1">
    <source>
        <dbReference type="SAM" id="MobiDB-lite"/>
    </source>
</evidence>
<feature type="compositionally biased region" description="Pro residues" evidence="1">
    <location>
        <begin position="120"/>
        <end position="134"/>
    </location>
</feature>
<organism evidence="4 5">
    <name type="scientific">Streptomyces cynarae</name>
    <dbReference type="NCBI Taxonomy" id="2981134"/>
    <lineage>
        <taxon>Bacteria</taxon>
        <taxon>Bacillati</taxon>
        <taxon>Actinomycetota</taxon>
        <taxon>Actinomycetes</taxon>
        <taxon>Kitasatosporales</taxon>
        <taxon>Streptomycetaceae</taxon>
        <taxon>Streptomyces</taxon>
    </lineage>
</organism>